<dbReference type="OMA" id="FFGMKKD"/>
<dbReference type="NCBIfam" id="TIGR01130">
    <property type="entry name" value="ER_PDI_fam"/>
    <property type="match status" value="1"/>
</dbReference>
<evidence type="ECO:0000313" key="18">
    <source>
        <dbReference type="Proteomes" id="UP000070544"/>
    </source>
</evidence>
<evidence type="ECO:0000256" key="10">
    <source>
        <dbReference type="ARBA" id="ARBA00023235"/>
    </source>
</evidence>
<evidence type="ECO:0000256" key="14">
    <source>
        <dbReference type="RuleBase" id="RU361130"/>
    </source>
</evidence>
<dbReference type="EC" id="5.3.4.1" evidence="5 14"/>
<reference evidence="17 18" key="1">
    <citation type="journal article" date="2015" name="Genome Biol. Evol.">
        <title>Phylogenomic analyses indicate that early fungi evolved digesting cell walls of algal ancestors of land plants.</title>
        <authorList>
            <person name="Chang Y."/>
            <person name="Wang S."/>
            <person name="Sekimoto S."/>
            <person name="Aerts A.L."/>
            <person name="Choi C."/>
            <person name="Clum A."/>
            <person name="LaButti K.M."/>
            <person name="Lindquist E.A."/>
            <person name="Yee Ngan C."/>
            <person name="Ohm R.A."/>
            <person name="Salamov A.A."/>
            <person name="Grigoriev I.V."/>
            <person name="Spatafora J.W."/>
            <person name="Berbee M.L."/>
        </authorList>
    </citation>
    <scope>NUCLEOTIDE SEQUENCE [LARGE SCALE GENOMIC DNA]</scope>
    <source>
        <strain evidence="17 18">JEL478</strain>
    </source>
</reference>
<evidence type="ECO:0000256" key="11">
    <source>
        <dbReference type="ARBA" id="ARBA00023284"/>
    </source>
</evidence>
<sequence length="499" mass="54947">MRNRLPLLSLALAAALLFACVFAPTEASSESDVLVLTKSNFEESVKDEKIILVEFYAPWCGHCKALAPEYEKAATSLKSNGIPLAKVDCTAEEEVCSEHGVKGYPTLKVFRSGSPTDYNGARQADGIVSYMKKQLLPAVSEITLKNAESFIDSEKVVVVGFFKSTDSEEYKALVSAANVLRDEFLFGATVDEAVVSKYEATTPSVILFKKFDEGKSVYPAEGESFSVESLSSFVQVQSLPLVDQIAPENYGKYVKTGLPLLYLFVSSPEELAKYKPSLESVAAGHRGKINFVHIDANKFAQHGQDLGVSKFPGLVIHINADNLKYVFDKTKAIVQEELSAWVEAFTKGELKPHFKSQDEPEEPFEGNVRVVVGSNFKEVVLDSSKDVFVEFYAPWCGHCKKLAPTWESLGESYESHRDKVVIAKMDATANDIPPESPFKEIQGFPTIVLFKAGSKEVVNYEGDRSFANLVEFLEGNIVNKTGVTPEDPEEKSTAPHDEL</sequence>
<dbReference type="Gene3D" id="3.40.30.10">
    <property type="entry name" value="Glutaredoxin"/>
    <property type="match status" value="4"/>
</dbReference>
<dbReference type="CDD" id="cd02995">
    <property type="entry name" value="PDI_a_PDI_a'_C"/>
    <property type="match status" value="1"/>
</dbReference>
<evidence type="ECO:0000256" key="2">
    <source>
        <dbReference type="ARBA" id="ARBA00002692"/>
    </source>
</evidence>
<keyword evidence="10 14" id="KW-0413">Isomerase</keyword>
<dbReference type="AlphaFoldDB" id="A0A139AGV2"/>
<name>A0A139AGV2_GONPJ</name>
<dbReference type="Pfam" id="PF00085">
    <property type="entry name" value="Thioredoxin"/>
    <property type="match status" value="2"/>
</dbReference>
<evidence type="ECO:0000256" key="7">
    <source>
        <dbReference type="ARBA" id="ARBA00022737"/>
    </source>
</evidence>
<dbReference type="Pfam" id="PF13848">
    <property type="entry name" value="Thioredoxin_6"/>
    <property type="match status" value="1"/>
</dbReference>
<dbReference type="PRINTS" id="PR00421">
    <property type="entry name" value="THIOREDOXIN"/>
</dbReference>
<evidence type="ECO:0000256" key="12">
    <source>
        <dbReference type="PIRSR" id="PIRSR605792-51"/>
    </source>
</evidence>
<comment type="catalytic activity">
    <reaction evidence="1 14">
        <text>Catalyzes the rearrangement of -S-S- bonds in proteins.</text>
        <dbReference type="EC" id="5.3.4.1"/>
    </reaction>
</comment>
<dbReference type="GO" id="GO:0006457">
    <property type="term" value="P:protein folding"/>
    <property type="evidence" value="ECO:0007669"/>
    <property type="project" value="TreeGrafter"/>
</dbReference>
<dbReference type="CDD" id="cd02982">
    <property type="entry name" value="PDI_b'_family"/>
    <property type="match status" value="1"/>
</dbReference>
<feature type="domain" description="Thioredoxin" evidence="16">
    <location>
        <begin position="9"/>
        <end position="136"/>
    </location>
</feature>
<evidence type="ECO:0000259" key="16">
    <source>
        <dbReference type="PROSITE" id="PS51352"/>
    </source>
</evidence>
<dbReference type="PROSITE" id="PS51352">
    <property type="entry name" value="THIOREDOXIN_2"/>
    <property type="match status" value="2"/>
</dbReference>
<feature type="compositionally biased region" description="Basic and acidic residues" evidence="15">
    <location>
        <begin position="490"/>
        <end position="499"/>
    </location>
</feature>
<keyword evidence="18" id="KW-1185">Reference proteome</keyword>
<dbReference type="Proteomes" id="UP000070544">
    <property type="component" value="Unassembled WGS sequence"/>
</dbReference>
<feature type="signal peptide" evidence="14">
    <location>
        <begin position="1"/>
        <end position="27"/>
    </location>
</feature>
<dbReference type="OrthoDB" id="427280at2759"/>
<comment type="similarity">
    <text evidence="4 13">Belongs to the protein disulfide isomerase family.</text>
</comment>
<organism evidence="17 18">
    <name type="scientific">Gonapodya prolifera (strain JEL478)</name>
    <name type="common">Monoblepharis prolifera</name>
    <dbReference type="NCBI Taxonomy" id="1344416"/>
    <lineage>
        <taxon>Eukaryota</taxon>
        <taxon>Fungi</taxon>
        <taxon>Fungi incertae sedis</taxon>
        <taxon>Chytridiomycota</taxon>
        <taxon>Chytridiomycota incertae sedis</taxon>
        <taxon>Monoblepharidomycetes</taxon>
        <taxon>Monoblepharidales</taxon>
        <taxon>Gonapodyaceae</taxon>
        <taxon>Gonapodya</taxon>
    </lineage>
</organism>
<evidence type="ECO:0000256" key="15">
    <source>
        <dbReference type="SAM" id="MobiDB-lite"/>
    </source>
</evidence>
<dbReference type="CDD" id="cd02961">
    <property type="entry name" value="PDI_a_family"/>
    <property type="match status" value="1"/>
</dbReference>
<feature type="region of interest" description="Disordered" evidence="15">
    <location>
        <begin position="480"/>
        <end position="499"/>
    </location>
</feature>
<dbReference type="InterPro" id="IPR017937">
    <property type="entry name" value="Thioredoxin_CS"/>
</dbReference>
<keyword evidence="8" id="KW-0256">Endoplasmic reticulum</keyword>
<keyword evidence="11 12" id="KW-0676">Redox-active center</keyword>
<dbReference type="GO" id="GO:0005788">
    <property type="term" value="C:endoplasmic reticulum lumen"/>
    <property type="evidence" value="ECO:0007669"/>
    <property type="project" value="UniProtKB-SubCell"/>
</dbReference>
<gene>
    <name evidence="17" type="ORF">M427DRAFT_56226</name>
</gene>
<keyword evidence="6 14" id="KW-0732">Signal</keyword>
<dbReference type="GO" id="GO:0034976">
    <property type="term" value="P:response to endoplasmic reticulum stress"/>
    <property type="evidence" value="ECO:0007669"/>
    <property type="project" value="TreeGrafter"/>
</dbReference>
<dbReference type="CDD" id="cd02981">
    <property type="entry name" value="PDI_b_family"/>
    <property type="match status" value="1"/>
</dbReference>
<dbReference type="FunFam" id="3.40.30.10:FF:000017">
    <property type="entry name" value="Protein disulfide-isomerase A4"/>
    <property type="match status" value="1"/>
</dbReference>
<dbReference type="PROSITE" id="PS00194">
    <property type="entry name" value="THIOREDOXIN_1"/>
    <property type="match status" value="2"/>
</dbReference>
<feature type="chain" id="PRO_5007230261" description="Protein disulfide-isomerase" evidence="14">
    <location>
        <begin position="28"/>
        <end position="499"/>
    </location>
</feature>
<dbReference type="FunFam" id="3.40.30.10:FF:000042">
    <property type="entry name" value="protein disulfide-isomerase A2"/>
    <property type="match status" value="1"/>
</dbReference>
<evidence type="ECO:0000256" key="6">
    <source>
        <dbReference type="ARBA" id="ARBA00022729"/>
    </source>
</evidence>
<dbReference type="NCBIfam" id="TIGR01126">
    <property type="entry name" value="pdi_dom"/>
    <property type="match status" value="2"/>
</dbReference>
<evidence type="ECO:0000256" key="1">
    <source>
        <dbReference type="ARBA" id="ARBA00001182"/>
    </source>
</evidence>
<feature type="disulfide bond" description="Redox-active" evidence="12">
    <location>
        <begin position="60"/>
        <end position="63"/>
    </location>
</feature>
<dbReference type="SUPFAM" id="SSF52833">
    <property type="entry name" value="Thioredoxin-like"/>
    <property type="match status" value="4"/>
</dbReference>
<evidence type="ECO:0000256" key="5">
    <source>
        <dbReference type="ARBA" id="ARBA00012723"/>
    </source>
</evidence>
<accession>A0A139AGV2</accession>
<evidence type="ECO:0000256" key="9">
    <source>
        <dbReference type="ARBA" id="ARBA00023157"/>
    </source>
</evidence>
<proteinExistence type="inferred from homology"/>
<feature type="disulfide bond" description="Redox-active" evidence="12">
    <location>
        <begin position="396"/>
        <end position="399"/>
    </location>
</feature>
<dbReference type="GO" id="GO:0003756">
    <property type="term" value="F:protein disulfide isomerase activity"/>
    <property type="evidence" value="ECO:0007669"/>
    <property type="project" value="UniProtKB-EC"/>
</dbReference>
<keyword evidence="9 12" id="KW-1015">Disulfide bond</keyword>
<evidence type="ECO:0000256" key="4">
    <source>
        <dbReference type="ARBA" id="ARBA00006347"/>
    </source>
</evidence>
<dbReference type="PANTHER" id="PTHR18929">
    <property type="entry name" value="PROTEIN DISULFIDE ISOMERASE"/>
    <property type="match status" value="1"/>
</dbReference>
<dbReference type="STRING" id="1344416.A0A139AGV2"/>
<evidence type="ECO:0000256" key="8">
    <source>
        <dbReference type="ARBA" id="ARBA00022824"/>
    </source>
</evidence>
<protein>
    <recommendedName>
        <fullName evidence="5 14">Protein disulfide-isomerase</fullName>
        <ecNumber evidence="5 14">5.3.4.1</ecNumber>
    </recommendedName>
</protein>
<dbReference type="InterPro" id="IPR005788">
    <property type="entry name" value="PDI_thioredoxin-like_dom"/>
</dbReference>
<dbReference type="InterPro" id="IPR013766">
    <property type="entry name" value="Thioredoxin_domain"/>
</dbReference>
<comment type="subcellular location">
    <subcellularLocation>
        <location evidence="3">Endoplasmic reticulum lumen</location>
    </subcellularLocation>
</comment>
<dbReference type="InterPro" id="IPR036249">
    <property type="entry name" value="Thioredoxin-like_sf"/>
</dbReference>
<keyword evidence="7" id="KW-0677">Repeat</keyword>
<dbReference type="PROSITE" id="PS51257">
    <property type="entry name" value="PROKAR_LIPOPROTEIN"/>
    <property type="match status" value="1"/>
</dbReference>
<comment type="function">
    <text evidence="2">Participates in the folding of proteins containing disulfide bonds, may be involved in glycosylation, prolyl hydroxylation and triglyceride transfer.</text>
</comment>
<evidence type="ECO:0000256" key="13">
    <source>
        <dbReference type="RuleBase" id="RU004208"/>
    </source>
</evidence>
<dbReference type="InterPro" id="IPR005792">
    <property type="entry name" value="Prot_disulphide_isomerase"/>
</dbReference>
<evidence type="ECO:0000313" key="17">
    <source>
        <dbReference type="EMBL" id="KXS15919.1"/>
    </source>
</evidence>
<dbReference type="PANTHER" id="PTHR18929:SF132">
    <property type="entry name" value="PROTEIN DISULFIDE-ISOMERASE A3"/>
    <property type="match status" value="1"/>
</dbReference>
<dbReference type="FunFam" id="3.40.30.10:FF:000027">
    <property type="entry name" value="protein disulfide-isomerase A2"/>
    <property type="match status" value="1"/>
</dbReference>
<evidence type="ECO:0000256" key="3">
    <source>
        <dbReference type="ARBA" id="ARBA00004319"/>
    </source>
</evidence>
<dbReference type="EMBL" id="KQ965758">
    <property type="protein sequence ID" value="KXS15919.1"/>
    <property type="molecule type" value="Genomic_DNA"/>
</dbReference>
<feature type="domain" description="Thioredoxin" evidence="16">
    <location>
        <begin position="345"/>
        <end position="478"/>
    </location>
</feature>